<reference evidence="2 3" key="1">
    <citation type="submission" date="2024-03" db="EMBL/GenBank/DDBJ databases">
        <title>Human intestinal bacterial collection.</title>
        <authorList>
            <person name="Pauvert C."/>
            <person name="Hitch T.C.A."/>
            <person name="Clavel T."/>
        </authorList>
    </citation>
    <scope>NUCLEOTIDE SEQUENCE [LARGE SCALE GENOMIC DNA]</scope>
    <source>
        <strain evidence="2 3">CLA-AP-H18</strain>
    </source>
</reference>
<organism evidence="2 3">
    <name type="scientific">Ruminococcoides intestinihominis</name>
    <dbReference type="NCBI Taxonomy" id="3133161"/>
    <lineage>
        <taxon>Bacteria</taxon>
        <taxon>Bacillati</taxon>
        <taxon>Bacillota</taxon>
        <taxon>Clostridia</taxon>
        <taxon>Eubacteriales</taxon>
        <taxon>Oscillospiraceae</taxon>
        <taxon>Ruminococcoides</taxon>
    </lineage>
</organism>
<dbReference type="Pfam" id="PF08878">
    <property type="entry name" value="HamA"/>
    <property type="match status" value="1"/>
</dbReference>
<name>A0ABV1HWA4_9FIRM</name>
<dbReference type="RefSeq" id="WP_296075899.1">
    <property type="nucleotide sequence ID" value="NZ_JBBMEY010000012.1"/>
</dbReference>
<sequence length="309" mass="36767">MSDNLLKNIDINKKLINNDALFNNVYYICQNFDIVPNKDHYGVCIDYQDISELRDDFLYELYDTIVDWVYSSEKYNFIKNAAIKKGKSEQAATSEVIRKAQEKFRGNKDTEKLLIQGQLGELLLFHFIQKFFKATPLLRKMKITTSNKHERFGADAIHFKFENDKPIIILGEAKTYTSKYSFNKAFEEAIDSILNTYKTHRKELYSYIHEDFLDKEMNEIAEMYLNNTLKNFEVRLVSLVVYNETKKIEITNREEIHKQIKKIIEEKYKNFDKSKINIKDNRILSRITYIVMPIWKLDEFAKSFQNLIF</sequence>
<dbReference type="InterPro" id="IPR014976">
    <property type="entry name" value="AbpA_HamA_C"/>
</dbReference>
<gene>
    <name evidence="2" type="ORF">ABFO16_10240</name>
</gene>
<comment type="caution">
    <text evidence="2">The sequence shown here is derived from an EMBL/GenBank/DDBJ whole genome shotgun (WGS) entry which is preliminary data.</text>
</comment>
<dbReference type="Proteomes" id="UP001478133">
    <property type="component" value="Unassembled WGS sequence"/>
</dbReference>
<accession>A0ABV1HWA4</accession>
<keyword evidence="3" id="KW-1185">Reference proteome</keyword>
<evidence type="ECO:0000259" key="1">
    <source>
        <dbReference type="Pfam" id="PF08878"/>
    </source>
</evidence>
<evidence type="ECO:0000313" key="2">
    <source>
        <dbReference type="EMBL" id="MEQ2566600.1"/>
    </source>
</evidence>
<evidence type="ECO:0000313" key="3">
    <source>
        <dbReference type="Proteomes" id="UP001478133"/>
    </source>
</evidence>
<dbReference type="EMBL" id="JBBMFI010000084">
    <property type="protein sequence ID" value="MEQ2566600.1"/>
    <property type="molecule type" value="Genomic_DNA"/>
</dbReference>
<protein>
    <submittedName>
        <fullName evidence="2">DUF1837 domain-containing protein</fullName>
    </submittedName>
</protein>
<proteinExistence type="predicted"/>
<feature type="domain" description="Anti-bacteriophage protein A/HamA C-terminal" evidence="1">
    <location>
        <begin position="33"/>
        <end position="306"/>
    </location>
</feature>